<dbReference type="InterPro" id="IPR000477">
    <property type="entry name" value="RT_dom"/>
</dbReference>
<dbReference type="Proteomes" id="UP001165190">
    <property type="component" value="Unassembled WGS sequence"/>
</dbReference>
<feature type="domain" description="Reverse transcriptase" evidence="1">
    <location>
        <begin position="481"/>
        <end position="759"/>
    </location>
</feature>
<proteinExistence type="predicted"/>
<dbReference type="InterPro" id="IPR043502">
    <property type="entry name" value="DNA/RNA_pol_sf"/>
</dbReference>
<dbReference type="Pfam" id="PF00078">
    <property type="entry name" value="RVT_1"/>
    <property type="match status" value="1"/>
</dbReference>
<sequence>MKTQCVFLSWNIRGYGRAEKKRSIRRRVKNEKPEFLMLQETKCSKIPDGMIRDLSGFFSSADAKFIPATGLSGGLLSIWNTDFFNCESKMEIQGAIICVGRICKFNKRASIINVYAPNDATRRGELFSELKNWAAVNPIPLIIGGDFNIVRCKDESTGVSLKKKEIECFSEFINDLELIDLPCAGGKFTWSSLREVPCFSRLDRFLISSECLRMWPDLSQRILSRGLSDHNPIELSIGNVNWGPRYFKWFDHWGEDKVLVESIKGELPKTKGSGILDALRSCKSIAKTWALEQKSKPEEAADSLEGRCNCLEASLCNGTPNPGAWQELRTLRTKLWQAKRREEREWRQKSRTRWFLQGDKNTAYFHLVASIRRRHNRLDRIKAGNVYVSDPPLVKKEVEIFFKAAYGASDTVQVAELNCNLKVLCEQSAARLESKFTDEEVLDALSSLDNSRAPGPDRFNAGFVKKFWSYLKPRMLRFFEDFFNNKVEDLSFNHSFIVLIPKTESPTSIEEYRPISLVGIVYKLLAKVLALRLKTVMDELIGQNQFTFCPGRQLLDCALISNEVIDFWEKSGGSGLVFKADFQRAYDSVNWDFLFFVLGRMGFGTRWIGWIRTCVTTASISVLVNGSPSNKFKIKHGLRQGCPMSPLLFNLVAEVLSSLIHKAVECGLIMENGIDRNPLSISHLQYADDLIIFTKANGEEVKKMVYLLKGFELASGLKLNLEKSKLLGVNVEEASVDRWAAEINCKKETFPTTYLGIPLGVKRSNPKMWEPVLIRVKQRLAGWKSKKLSFGGKITLIRSVLMSLPIFYMSIFYMPNKVNRELSSTVSKFLWGAVDKAAIRWVSWETLCMQTNRGGLGLTDFKKKNQALLMKWIWRYGSEQDNLWRKVISARYENSDSVFFPTNLKPGRKSAIWKTSHRHIRNVFRG</sequence>
<evidence type="ECO:0000313" key="3">
    <source>
        <dbReference type="Proteomes" id="UP001165190"/>
    </source>
</evidence>
<dbReference type="OrthoDB" id="1435450at2759"/>
<keyword evidence="3" id="KW-1185">Reference proteome</keyword>
<dbReference type="InterPro" id="IPR036691">
    <property type="entry name" value="Endo/exonu/phosph_ase_sf"/>
</dbReference>
<comment type="caution">
    <text evidence="2">The sequence shown here is derived from an EMBL/GenBank/DDBJ whole genome shotgun (WGS) entry which is preliminary data.</text>
</comment>
<dbReference type="Gene3D" id="3.60.10.10">
    <property type="entry name" value="Endonuclease/exonuclease/phosphatase"/>
    <property type="match status" value="1"/>
</dbReference>
<dbReference type="SUPFAM" id="SSF56219">
    <property type="entry name" value="DNase I-like"/>
    <property type="match status" value="1"/>
</dbReference>
<gene>
    <name evidence="2" type="ORF">HRI_004559400</name>
</gene>
<protein>
    <recommendedName>
        <fullName evidence="1">Reverse transcriptase domain-containing protein</fullName>
    </recommendedName>
</protein>
<dbReference type="AlphaFoldDB" id="A0A9W7J696"/>
<dbReference type="PANTHER" id="PTHR33116:SF75">
    <property type="entry name" value="RIBONUCLEASE H PROTEIN"/>
    <property type="match status" value="1"/>
</dbReference>
<organism evidence="2 3">
    <name type="scientific">Hibiscus trionum</name>
    <name type="common">Flower of an hour</name>
    <dbReference type="NCBI Taxonomy" id="183268"/>
    <lineage>
        <taxon>Eukaryota</taxon>
        <taxon>Viridiplantae</taxon>
        <taxon>Streptophyta</taxon>
        <taxon>Embryophyta</taxon>
        <taxon>Tracheophyta</taxon>
        <taxon>Spermatophyta</taxon>
        <taxon>Magnoliopsida</taxon>
        <taxon>eudicotyledons</taxon>
        <taxon>Gunneridae</taxon>
        <taxon>Pentapetalae</taxon>
        <taxon>rosids</taxon>
        <taxon>malvids</taxon>
        <taxon>Malvales</taxon>
        <taxon>Malvaceae</taxon>
        <taxon>Malvoideae</taxon>
        <taxon>Hibiscus</taxon>
    </lineage>
</organism>
<dbReference type="PANTHER" id="PTHR33116">
    <property type="entry name" value="REVERSE TRANSCRIPTASE ZINC-BINDING DOMAIN-CONTAINING PROTEIN-RELATED-RELATED"/>
    <property type="match status" value="1"/>
</dbReference>
<dbReference type="GO" id="GO:0003824">
    <property type="term" value="F:catalytic activity"/>
    <property type="evidence" value="ECO:0007669"/>
    <property type="project" value="InterPro"/>
</dbReference>
<evidence type="ECO:0000259" key="1">
    <source>
        <dbReference type="PROSITE" id="PS50878"/>
    </source>
</evidence>
<dbReference type="InterPro" id="IPR005135">
    <property type="entry name" value="Endo/exonuclease/phosphatase"/>
</dbReference>
<dbReference type="CDD" id="cd01650">
    <property type="entry name" value="RT_nLTR_like"/>
    <property type="match status" value="1"/>
</dbReference>
<name>A0A9W7J696_HIBTR</name>
<reference evidence="2" key="1">
    <citation type="submission" date="2023-05" db="EMBL/GenBank/DDBJ databases">
        <title>Genome and transcriptome analyses reveal genes involved in the formation of fine ridges on petal epidermal cells in Hibiscus trionum.</title>
        <authorList>
            <person name="Koshimizu S."/>
            <person name="Masuda S."/>
            <person name="Ishii T."/>
            <person name="Shirasu K."/>
            <person name="Hoshino A."/>
            <person name="Arita M."/>
        </authorList>
    </citation>
    <scope>NUCLEOTIDE SEQUENCE</scope>
    <source>
        <strain evidence="2">Hamamatsu line</strain>
    </source>
</reference>
<evidence type="ECO:0000313" key="2">
    <source>
        <dbReference type="EMBL" id="GMJ08902.1"/>
    </source>
</evidence>
<dbReference type="PROSITE" id="PS50878">
    <property type="entry name" value="RT_POL"/>
    <property type="match status" value="1"/>
</dbReference>
<dbReference type="EMBL" id="BSYR01000053">
    <property type="protein sequence ID" value="GMJ08902.1"/>
    <property type="molecule type" value="Genomic_DNA"/>
</dbReference>
<dbReference type="SUPFAM" id="SSF56672">
    <property type="entry name" value="DNA/RNA polymerases"/>
    <property type="match status" value="1"/>
</dbReference>
<accession>A0A9W7J696</accession>
<dbReference type="Pfam" id="PF03372">
    <property type="entry name" value="Exo_endo_phos"/>
    <property type="match status" value="1"/>
</dbReference>